<keyword evidence="3 7" id="KW-0489">Methyltransferase</keyword>
<protein>
    <recommendedName>
        <fullName evidence="7">Ribosomal RNA small subunit methyltransferase A</fullName>
        <ecNumber evidence="7">2.1.1.182</ecNumber>
    </recommendedName>
    <alternativeName>
        <fullName evidence="7">16S rRNA (adenine(1518)-N(6)/adenine(1519)-N(6))-dimethyltransferase</fullName>
    </alternativeName>
    <alternativeName>
        <fullName evidence="7">16S rRNA dimethyladenosine transferase</fullName>
    </alternativeName>
    <alternativeName>
        <fullName evidence="7">16S rRNA dimethylase</fullName>
    </alternativeName>
    <alternativeName>
        <fullName evidence="7">S-adenosylmethionine-6-N', N'-adenosyl(rRNA) dimethyltransferase</fullName>
    </alternativeName>
</protein>
<dbReference type="AlphaFoldDB" id="A0A2H0RIW7"/>
<evidence type="ECO:0000313" key="10">
    <source>
        <dbReference type="EMBL" id="PIR45725.1"/>
    </source>
</evidence>
<feature type="binding site" evidence="7 8">
    <location>
        <position position="88"/>
    </location>
    <ligand>
        <name>S-adenosyl-L-methionine</name>
        <dbReference type="ChEBI" id="CHEBI:59789"/>
    </ligand>
</feature>
<reference evidence="10 11" key="1">
    <citation type="submission" date="2017-09" db="EMBL/GenBank/DDBJ databases">
        <title>Depth-based differentiation of microbial function through sediment-hosted aquifers and enrichment of novel symbionts in the deep terrestrial subsurface.</title>
        <authorList>
            <person name="Probst A.J."/>
            <person name="Ladd B."/>
            <person name="Jarett J.K."/>
            <person name="Geller-Mcgrath D.E."/>
            <person name="Sieber C.M."/>
            <person name="Emerson J.B."/>
            <person name="Anantharaman K."/>
            <person name="Thomas B.C."/>
            <person name="Malmstrom R."/>
            <person name="Stieglmeier M."/>
            <person name="Klingl A."/>
            <person name="Woyke T."/>
            <person name="Ryan C.M."/>
            <person name="Banfield J.F."/>
        </authorList>
    </citation>
    <scope>NUCLEOTIDE SEQUENCE [LARGE SCALE GENOMIC DNA]</scope>
    <source>
        <strain evidence="10">CG10_big_fil_rev_8_21_14_0_10_49_38</strain>
    </source>
</reference>
<feature type="binding site" evidence="7 8">
    <location>
        <position position="60"/>
    </location>
    <ligand>
        <name>S-adenosyl-L-methionine</name>
        <dbReference type="ChEBI" id="CHEBI:59789"/>
    </ligand>
</feature>
<dbReference type="GO" id="GO:0005829">
    <property type="term" value="C:cytosol"/>
    <property type="evidence" value="ECO:0007669"/>
    <property type="project" value="TreeGrafter"/>
</dbReference>
<dbReference type="InterPro" id="IPR020596">
    <property type="entry name" value="rRNA_Ade_Mease_Trfase_CS"/>
</dbReference>
<dbReference type="Pfam" id="PF00398">
    <property type="entry name" value="RrnaAD"/>
    <property type="match status" value="1"/>
</dbReference>
<keyword evidence="1 7" id="KW-0963">Cytoplasm</keyword>
<dbReference type="EC" id="2.1.1.182" evidence="7"/>
<dbReference type="Proteomes" id="UP000230431">
    <property type="component" value="Unassembled WGS sequence"/>
</dbReference>
<evidence type="ECO:0000256" key="4">
    <source>
        <dbReference type="ARBA" id="ARBA00022679"/>
    </source>
</evidence>
<dbReference type="InterPro" id="IPR020598">
    <property type="entry name" value="rRNA_Ade_methylase_Trfase_N"/>
</dbReference>
<dbReference type="Gene3D" id="3.40.50.150">
    <property type="entry name" value="Vaccinia Virus protein VP39"/>
    <property type="match status" value="1"/>
</dbReference>
<dbReference type="PROSITE" id="PS51689">
    <property type="entry name" value="SAM_RNA_A_N6_MT"/>
    <property type="match status" value="1"/>
</dbReference>
<evidence type="ECO:0000256" key="2">
    <source>
        <dbReference type="ARBA" id="ARBA00022552"/>
    </source>
</evidence>
<feature type="binding site" evidence="7 8">
    <location>
        <position position="12"/>
    </location>
    <ligand>
        <name>S-adenosyl-L-methionine</name>
        <dbReference type="ChEBI" id="CHEBI:59789"/>
    </ligand>
</feature>
<gene>
    <name evidence="7 10" type="primary">rsmA</name>
    <name evidence="7" type="synonym">ksgA</name>
    <name evidence="10" type="ORF">COV08_03625</name>
</gene>
<evidence type="ECO:0000256" key="1">
    <source>
        <dbReference type="ARBA" id="ARBA00022490"/>
    </source>
</evidence>
<feature type="domain" description="Ribosomal RNA adenine methylase transferase N-terminal" evidence="9">
    <location>
        <begin position="19"/>
        <end position="195"/>
    </location>
</feature>
<keyword evidence="6 7" id="KW-0694">RNA-binding</keyword>
<comment type="function">
    <text evidence="7">Specifically dimethylates two adjacent adenosines (A1518 and A1519) in the loop of a conserved hairpin near the 3'-end of 16S rRNA in the 30S particle. May play a critical role in biogenesis of 30S subunits.</text>
</comment>
<feature type="binding site" evidence="7 8">
    <location>
        <position position="14"/>
    </location>
    <ligand>
        <name>S-adenosyl-L-methionine</name>
        <dbReference type="ChEBI" id="CHEBI:59789"/>
    </ligand>
</feature>
<comment type="subcellular location">
    <subcellularLocation>
        <location evidence="7">Cytoplasm</location>
    </subcellularLocation>
</comment>
<dbReference type="CDD" id="cd02440">
    <property type="entry name" value="AdoMet_MTases"/>
    <property type="match status" value="1"/>
</dbReference>
<keyword evidence="2 7" id="KW-0698">rRNA processing</keyword>
<dbReference type="InterPro" id="IPR001737">
    <property type="entry name" value="KsgA/Erm"/>
</dbReference>
<evidence type="ECO:0000256" key="6">
    <source>
        <dbReference type="ARBA" id="ARBA00022884"/>
    </source>
</evidence>
<evidence type="ECO:0000256" key="8">
    <source>
        <dbReference type="PROSITE-ProRule" id="PRU01026"/>
    </source>
</evidence>
<dbReference type="PROSITE" id="PS01131">
    <property type="entry name" value="RRNA_A_DIMETH"/>
    <property type="match status" value="1"/>
</dbReference>
<organism evidence="10 11">
    <name type="scientific">Candidatus Vogelbacteria bacterium CG10_big_fil_rev_8_21_14_0_10_49_38</name>
    <dbReference type="NCBI Taxonomy" id="1975043"/>
    <lineage>
        <taxon>Bacteria</taxon>
        <taxon>Candidatus Vogeliibacteriota</taxon>
    </lineage>
</organism>
<keyword evidence="4 7" id="KW-0808">Transferase</keyword>
<evidence type="ECO:0000259" key="9">
    <source>
        <dbReference type="SMART" id="SM00650"/>
    </source>
</evidence>
<comment type="catalytic activity">
    <reaction evidence="7">
        <text>adenosine(1518)/adenosine(1519) in 16S rRNA + 4 S-adenosyl-L-methionine = N(6)-dimethyladenosine(1518)/N(6)-dimethyladenosine(1519) in 16S rRNA + 4 S-adenosyl-L-homocysteine + 4 H(+)</text>
        <dbReference type="Rhea" id="RHEA:19609"/>
        <dbReference type="Rhea" id="RHEA-COMP:10232"/>
        <dbReference type="Rhea" id="RHEA-COMP:10233"/>
        <dbReference type="ChEBI" id="CHEBI:15378"/>
        <dbReference type="ChEBI" id="CHEBI:57856"/>
        <dbReference type="ChEBI" id="CHEBI:59789"/>
        <dbReference type="ChEBI" id="CHEBI:74411"/>
        <dbReference type="ChEBI" id="CHEBI:74493"/>
        <dbReference type="EC" id="2.1.1.182"/>
    </reaction>
</comment>
<dbReference type="SMART" id="SM00650">
    <property type="entry name" value="rADc"/>
    <property type="match status" value="1"/>
</dbReference>
<sequence>MSMYAKKSLGQNWLKSESAVKLIVATAELAPGETVLEIGPGRGVLTEALLGTGAKVIAVEKDDRLIELLNQKFADEIKTKKLTLIHGDILNLNWSETADKSKLKQYKLVANIPYYLTGQIIRKFLSEEEHQPEKMVMMLQKEVAKRLVAGDKKESLLSIAVKIYGQPKYIKTVPAGAFEPRPKVDSAILLIANIARDNFKNQKIDEEKFFGILHRSFGQKRKMLANNLKLDSTIMQTCRLDAKIRAENLTVADWLCLAKQLTRSADNAD</sequence>
<feature type="binding site" evidence="7 8">
    <location>
        <position position="111"/>
    </location>
    <ligand>
        <name>S-adenosyl-L-methionine</name>
        <dbReference type="ChEBI" id="CHEBI:59789"/>
    </ligand>
</feature>
<dbReference type="PANTHER" id="PTHR11727">
    <property type="entry name" value="DIMETHYLADENOSINE TRANSFERASE"/>
    <property type="match status" value="1"/>
</dbReference>
<dbReference type="NCBIfam" id="TIGR00755">
    <property type="entry name" value="ksgA"/>
    <property type="match status" value="1"/>
</dbReference>
<evidence type="ECO:0000256" key="5">
    <source>
        <dbReference type="ARBA" id="ARBA00022691"/>
    </source>
</evidence>
<dbReference type="InterPro" id="IPR011530">
    <property type="entry name" value="rRNA_adenine_dimethylase"/>
</dbReference>
<dbReference type="InterPro" id="IPR029063">
    <property type="entry name" value="SAM-dependent_MTases_sf"/>
</dbReference>
<dbReference type="SUPFAM" id="SSF53335">
    <property type="entry name" value="S-adenosyl-L-methionine-dependent methyltransferases"/>
    <property type="match status" value="1"/>
</dbReference>
<evidence type="ECO:0000256" key="3">
    <source>
        <dbReference type="ARBA" id="ARBA00022603"/>
    </source>
</evidence>
<evidence type="ECO:0000313" key="11">
    <source>
        <dbReference type="Proteomes" id="UP000230431"/>
    </source>
</evidence>
<dbReference type="GO" id="GO:0003723">
    <property type="term" value="F:RNA binding"/>
    <property type="evidence" value="ECO:0007669"/>
    <property type="project" value="UniProtKB-UniRule"/>
</dbReference>
<dbReference type="GO" id="GO:0052908">
    <property type="term" value="F:16S rRNA (adenine(1518)-N(6)/adenine(1519)-N(6))-dimethyltransferase activity"/>
    <property type="evidence" value="ECO:0007669"/>
    <property type="project" value="UniProtKB-EC"/>
</dbReference>
<comment type="similarity">
    <text evidence="7">Belongs to the class I-like SAM-binding methyltransferase superfamily. rRNA adenine N(6)-methyltransferase family. RsmA subfamily.</text>
</comment>
<proteinExistence type="inferred from homology"/>
<evidence type="ECO:0000256" key="7">
    <source>
        <dbReference type="HAMAP-Rule" id="MF_00607"/>
    </source>
</evidence>
<dbReference type="Gene3D" id="1.10.8.100">
    <property type="entry name" value="Ribosomal RNA adenine dimethylase-like, domain 2"/>
    <property type="match status" value="1"/>
</dbReference>
<comment type="caution">
    <text evidence="10">The sequence shown here is derived from an EMBL/GenBank/DDBJ whole genome shotgun (WGS) entry which is preliminary data.</text>
</comment>
<keyword evidence="5 7" id="KW-0949">S-adenosyl-L-methionine</keyword>
<dbReference type="PANTHER" id="PTHR11727:SF7">
    <property type="entry name" value="DIMETHYLADENOSINE TRANSFERASE-RELATED"/>
    <property type="match status" value="1"/>
</dbReference>
<feature type="binding site" evidence="7 8">
    <location>
        <position position="39"/>
    </location>
    <ligand>
        <name>S-adenosyl-L-methionine</name>
        <dbReference type="ChEBI" id="CHEBI:59789"/>
    </ligand>
</feature>
<dbReference type="InterPro" id="IPR023165">
    <property type="entry name" value="rRNA_Ade_diMease-like_C"/>
</dbReference>
<name>A0A2H0RIW7_9BACT</name>
<accession>A0A2H0RIW7</accession>
<dbReference type="HAMAP" id="MF_00607">
    <property type="entry name" value="16SrRNA_methyltr_A"/>
    <property type="match status" value="1"/>
</dbReference>
<dbReference type="EMBL" id="PCYK01000030">
    <property type="protein sequence ID" value="PIR45725.1"/>
    <property type="molecule type" value="Genomic_DNA"/>
</dbReference>